<name>A0ABQ7PZR9_PLUXY</name>
<keyword evidence="1" id="KW-0732">Signal</keyword>
<dbReference type="EMBL" id="JAHIBW010000024">
    <property type="protein sequence ID" value="KAG7298462.1"/>
    <property type="molecule type" value="Genomic_DNA"/>
</dbReference>
<keyword evidence="3" id="KW-1185">Reference proteome</keyword>
<reference evidence="2 3" key="1">
    <citation type="submission" date="2021-06" db="EMBL/GenBank/DDBJ databases">
        <title>A haploid diamondback moth (Plutella xylostella L.) genome assembly resolves 31 chromosomes and identifies a diamide resistance mutation.</title>
        <authorList>
            <person name="Ward C.M."/>
            <person name="Perry K.D."/>
            <person name="Baker G."/>
            <person name="Powis K."/>
            <person name="Heckel D.G."/>
            <person name="Baxter S.W."/>
        </authorList>
    </citation>
    <scope>NUCLEOTIDE SEQUENCE [LARGE SCALE GENOMIC DNA]</scope>
    <source>
        <strain evidence="2 3">LV</strain>
        <tissue evidence="2">Single pupa</tissue>
    </source>
</reference>
<evidence type="ECO:0000313" key="2">
    <source>
        <dbReference type="EMBL" id="KAG7298462.1"/>
    </source>
</evidence>
<evidence type="ECO:0008006" key="4">
    <source>
        <dbReference type="Google" id="ProtNLM"/>
    </source>
</evidence>
<evidence type="ECO:0000313" key="3">
    <source>
        <dbReference type="Proteomes" id="UP000823941"/>
    </source>
</evidence>
<comment type="caution">
    <text evidence="2">The sequence shown here is derived from an EMBL/GenBank/DDBJ whole genome shotgun (WGS) entry which is preliminary data.</text>
</comment>
<organism evidence="2 3">
    <name type="scientific">Plutella xylostella</name>
    <name type="common">Diamondback moth</name>
    <name type="synonym">Plutella maculipennis</name>
    <dbReference type="NCBI Taxonomy" id="51655"/>
    <lineage>
        <taxon>Eukaryota</taxon>
        <taxon>Metazoa</taxon>
        <taxon>Ecdysozoa</taxon>
        <taxon>Arthropoda</taxon>
        <taxon>Hexapoda</taxon>
        <taxon>Insecta</taxon>
        <taxon>Pterygota</taxon>
        <taxon>Neoptera</taxon>
        <taxon>Endopterygota</taxon>
        <taxon>Lepidoptera</taxon>
        <taxon>Glossata</taxon>
        <taxon>Ditrysia</taxon>
        <taxon>Yponomeutoidea</taxon>
        <taxon>Plutellidae</taxon>
        <taxon>Plutella</taxon>
    </lineage>
</organism>
<gene>
    <name evidence="2" type="ORF">JYU34_018092</name>
</gene>
<feature type="chain" id="PRO_5045750121" description="Trissin" evidence="1">
    <location>
        <begin position="22"/>
        <end position="140"/>
    </location>
</feature>
<evidence type="ECO:0000256" key="1">
    <source>
        <dbReference type="SAM" id="SignalP"/>
    </source>
</evidence>
<accession>A0ABQ7PZR9</accession>
<feature type="signal peptide" evidence="1">
    <location>
        <begin position="1"/>
        <end position="21"/>
    </location>
</feature>
<proteinExistence type="predicted"/>
<sequence>MLKFAAIVSLMLIVVWPQADSRRHKKDATPSNDFDPGSTIWAAGLSCESCGRECAAACGTRHFRACCFNYLRRKRVSPGVASNKHWPSRMDEEKMDDRPRLKKIPIFAIEDVPEPWMSNEIDSYAFEDSFENRLPLPYDM</sequence>
<dbReference type="Proteomes" id="UP000823941">
    <property type="component" value="Chromosome 24"/>
</dbReference>
<protein>
    <recommendedName>
        <fullName evidence="4">Trissin</fullName>
    </recommendedName>
</protein>